<dbReference type="AlphaFoldDB" id="A0A1L5P671"/>
<name>A0A1L5P671_RHIET</name>
<dbReference type="InterPro" id="IPR016986">
    <property type="entry name" value="UCP031982_abhydr"/>
</dbReference>
<sequence length="335" mass="37196">MPVGFTEGLSFDHTRTNWTGDGPRPLSWTMWYPAVDSANEVLATEHPIFRLHPIAPDAALKNAGKPHPLVLLSHGSGGVTFGLEWLAHRLAKSGFVALAVNHHGHTGIETYRPEGYLCLWERAADLTALLDDRTWRAKLGGQVTDCAFVAGFSAGAYTAMLIAGARVLYSQFEPENPVKSPIRGPREFPDVADHLPRLIQENEAFRTSWNRRRDDFRDDRVKAALVLAPARSVLGFSHDSLRSISRPIHVVSGDADKTAPAAEFGAWLHRHVANSKFSILKGGVDHYDFLSEPTAQGLRLIPDFEMADGLDRRTLHDEVARLAIEFFENARPRTR</sequence>
<evidence type="ECO:0000259" key="1">
    <source>
        <dbReference type="Pfam" id="PF12697"/>
    </source>
</evidence>
<dbReference type="InterPro" id="IPR000073">
    <property type="entry name" value="AB_hydrolase_1"/>
</dbReference>
<keyword evidence="2" id="KW-0378">Hydrolase</keyword>
<dbReference type="EMBL" id="CP017241">
    <property type="protein sequence ID" value="APO75631.1"/>
    <property type="molecule type" value="Genomic_DNA"/>
</dbReference>
<dbReference type="PIRSF" id="PIRSF031982">
    <property type="entry name" value="UCP031982_abhydr"/>
    <property type="match status" value="1"/>
</dbReference>
<organism evidence="2 3">
    <name type="scientific">Rhizobium etli 8C-3</name>
    <dbReference type="NCBI Taxonomy" id="538025"/>
    <lineage>
        <taxon>Bacteria</taxon>
        <taxon>Pseudomonadati</taxon>
        <taxon>Pseudomonadota</taxon>
        <taxon>Alphaproteobacteria</taxon>
        <taxon>Hyphomicrobiales</taxon>
        <taxon>Rhizobiaceae</taxon>
        <taxon>Rhizobium/Agrobacterium group</taxon>
        <taxon>Rhizobium</taxon>
    </lineage>
</organism>
<dbReference type="GO" id="GO:0016787">
    <property type="term" value="F:hydrolase activity"/>
    <property type="evidence" value="ECO:0007669"/>
    <property type="project" value="UniProtKB-KW"/>
</dbReference>
<dbReference type="Gene3D" id="3.40.50.1820">
    <property type="entry name" value="alpha/beta hydrolase"/>
    <property type="match status" value="1"/>
</dbReference>
<dbReference type="InterPro" id="IPR029058">
    <property type="entry name" value="AB_hydrolase_fold"/>
</dbReference>
<proteinExistence type="predicted"/>
<dbReference type="RefSeq" id="WP_074061939.1">
    <property type="nucleotide sequence ID" value="NZ_CP017241.1"/>
</dbReference>
<dbReference type="Proteomes" id="UP000185109">
    <property type="component" value="Chromosome"/>
</dbReference>
<dbReference type="Pfam" id="PF12697">
    <property type="entry name" value="Abhydrolase_6"/>
    <property type="match status" value="1"/>
</dbReference>
<evidence type="ECO:0000313" key="2">
    <source>
        <dbReference type="EMBL" id="APO75631.1"/>
    </source>
</evidence>
<feature type="domain" description="AB hydrolase-1" evidence="1">
    <location>
        <begin position="70"/>
        <end position="293"/>
    </location>
</feature>
<protein>
    <submittedName>
        <fullName evidence="2">Alpha/beta hydrolase family protein</fullName>
    </submittedName>
</protein>
<accession>A0A1L5P671</accession>
<evidence type="ECO:0000313" key="3">
    <source>
        <dbReference type="Proteomes" id="UP000185109"/>
    </source>
</evidence>
<reference evidence="2 3" key="1">
    <citation type="submission" date="2016-09" db="EMBL/GenBank/DDBJ databases">
        <title>The complete genome sequences of Rhizobium gallicum, symbiovars gallicum and phaseoli, symbionts associated to common bean (Phaseolus vulgaris).</title>
        <authorList>
            <person name="Bustos P."/>
            <person name="Santamaria R.I."/>
            <person name="Perez-Carrascal O.M."/>
            <person name="Juarez S."/>
            <person name="Lozano L."/>
            <person name="Martinez-Flores I."/>
            <person name="Martinez-Romero E."/>
            <person name="Cevallos M."/>
            <person name="Romero D."/>
            <person name="Davila G."/>
            <person name="Gonzalez V."/>
        </authorList>
    </citation>
    <scope>NUCLEOTIDE SEQUENCE [LARGE SCALE GENOMIC DNA]</scope>
    <source>
        <strain evidence="2 3">8C-3</strain>
    </source>
</reference>
<dbReference type="SUPFAM" id="SSF53474">
    <property type="entry name" value="alpha/beta-Hydrolases"/>
    <property type="match status" value="1"/>
</dbReference>
<gene>
    <name evidence="2" type="ORF">AM571_CH02826</name>
</gene>